<dbReference type="InterPro" id="IPR018392">
    <property type="entry name" value="LysM"/>
</dbReference>
<dbReference type="Gene3D" id="1.25.40.10">
    <property type="entry name" value="Tetratricopeptide repeat domain"/>
    <property type="match status" value="1"/>
</dbReference>
<feature type="compositionally biased region" description="Basic residues" evidence="3">
    <location>
        <begin position="928"/>
        <end position="943"/>
    </location>
</feature>
<dbReference type="Gene3D" id="3.10.350.10">
    <property type="entry name" value="LysM domain"/>
    <property type="match status" value="1"/>
</dbReference>
<dbReference type="InterPro" id="IPR016032">
    <property type="entry name" value="Sig_transdc_resp-reg_C-effctor"/>
</dbReference>
<feature type="transmembrane region" description="Helical" evidence="4">
    <location>
        <begin position="12"/>
        <end position="30"/>
    </location>
</feature>
<proteinExistence type="predicted"/>
<feature type="transmembrane region" description="Helical" evidence="4">
    <location>
        <begin position="50"/>
        <end position="78"/>
    </location>
</feature>
<dbReference type="AlphaFoldDB" id="A0A1C4YF11"/>
<dbReference type="Gene3D" id="1.10.10.10">
    <property type="entry name" value="Winged helix-like DNA-binding domain superfamily/Winged helix DNA-binding domain"/>
    <property type="match status" value="1"/>
</dbReference>
<feature type="region of interest" description="Disordered" evidence="3">
    <location>
        <begin position="616"/>
        <end position="690"/>
    </location>
</feature>
<organism evidence="6 7">
    <name type="scientific">Micromonospora carbonacea</name>
    <dbReference type="NCBI Taxonomy" id="47853"/>
    <lineage>
        <taxon>Bacteria</taxon>
        <taxon>Bacillati</taxon>
        <taxon>Actinomycetota</taxon>
        <taxon>Actinomycetes</taxon>
        <taxon>Micromonosporales</taxon>
        <taxon>Micromonosporaceae</taxon>
        <taxon>Micromonospora</taxon>
    </lineage>
</organism>
<dbReference type="SMART" id="SM01043">
    <property type="entry name" value="BTAD"/>
    <property type="match status" value="1"/>
</dbReference>
<dbReference type="Pfam" id="PF01476">
    <property type="entry name" value="LysM"/>
    <property type="match status" value="1"/>
</dbReference>
<evidence type="ECO:0000256" key="3">
    <source>
        <dbReference type="SAM" id="MobiDB-lite"/>
    </source>
</evidence>
<evidence type="ECO:0000256" key="2">
    <source>
        <dbReference type="ARBA" id="ARBA00023163"/>
    </source>
</evidence>
<dbReference type="InterPro" id="IPR005158">
    <property type="entry name" value="BTAD"/>
</dbReference>
<dbReference type="SUPFAM" id="SSF46894">
    <property type="entry name" value="C-terminal effector domain of the bipartite response regulators"/>
    <property type="match status" value="1"/>
</dbReference>
<feature type="compositionally biased region" description="Polar residues" evidence="3">
    <location>
        <begin position="351"/>
        <end position="364"/>
    </location>
</feature>
<feature type="compositionally biased region" description="Low complexity" evidence="3">
    <location>
        <begin position="365"/>
        <end position="380"/>
    </location>
</feature>
<feature type="compositionally biased region" description="Low complexity" evidence="3">
    <location>
        <begin position="634"/>
        <end position="668"/>
    </location>
</feature>
<keyword evidence="4" id="KW-0812">Transmembrane</keyword>
<dbReference type="GO" id="GO:0003677">
    <property type="term" value="F:DNA binding"/>
    <property type="evidence" value="ECO:0007669"/>
    <property type="project" value="InterPro"/>
</dbReference>
<dbReference type="Pfam" id="PF03704">
    <property type="entry name" value="BTAD"/>
    <property type="match status" value="1"/>
</dbReference>
<keyword evidence="4" id="KW-1133">Transmembrane helix</keyword>
<evidence type="ECO:0000256" key="4">
    <source>
        <dbReference type="SAM" id="Phobius"/>
    </source>
</evidence>
<dbReference type="CDD" id="cd00118">
    <property type="entry name" value="LysM"/>
    <property type="match status" value="1"/>
</dbReference>
<dbReference type="SUPFAM" id="SSF48452">
    <property type="entry name" value="TPR-like"/>
    <property type="match status" value="1"/>
</dbReference>
<dbReference type="SMART" id="SM00257">
    <property type="entry name" value="LysM"/>
    <property type="match status" value="1"/>
</dbReference>
<keyword evidence="7" id="KW-1185">Reference proteome</keyword>
<dbReference type="InterPro" id="IPR011990">
    <property type="entry name" value="TPR-like_helical_dom_sf"/>
</dbReference>
<dbReference type="InterPro" id="IPR036388">
    <property type="entry name" value="WH-like_DNA-bd_sf"/>
</dbReference>
<protein>
    <submittedName>
        <fullName evidence="6">LysM domain-containing protein</fullName>
    </submittedName>
</protein>
<dbReference type="InterPro" id="IPR051677">
    <property type="entry name" value="AfsR-DnrI-RedD_regulator"/>
</dbReference>
<dbReference type="Proteomes" id="UP000183585">
    <property type="component" value="Unassembled WGS sequence"/>
</dbReference>
<name>A0A1C4YF11_9ACTN</name>
<accession>A0A1C4YF11</accession>
<feature type="region of interest" description="Disordered" evidence="3">
    <location>
        <begin position="348"/>
        <end position="427"/>
    </location>
</feature>
<feature type="domain" description="LysM" evidence="5">
    <location>
        <begin position="163"/>
        <end position="218"/>
    </location>
</feature>
<gene>
    <name evidence="6" type="ORF">GA0070563_10648</name>
</gene>
<dbReference type="PANTHER" id="PTHR35807">
    <property type="entry name" value="TRANSCRIPTIONAL REGULATOR REDD-RELATED"/>
    <property type="match status" value="1"/>
</dbReference>
<feature type="compositionally biased region" description="Pro residues" evidence="3">
    <location>
        <begin position="225"/>
        <end position="236"/>
    </location>
</feature>
<evidence type="ECO:0000256" key="1">
    <source>
        <dbReference type="ARBA" id="ARBA00023015"/>
    </source>
</evidence>
<feature type="region of interest" description="Disordered" evidence="3">
    <location>
        <begin position="126"/>
        <end position="166"/>
    </location>
</feature>
<dbReference type="EMBL" id="FMCT01000006">
    <property type="protein sequence ID" value="SCF18931.1"/>
    <property type="molecule type" value="Genomic_DNA"/>
</dbReference>
<keyword evidence="1" id="KW-0805">Transcription regulation</keyword>
<evidence type="ECO:0000313" key="6">
    <source>
        <dbReference type="EMBL" id="SCF18931.1"/>
    </source>
</evidence>
<feature type="region of interest" description="Disordered" evidence="3">
    <location>
        <begin position="218"/>
        <end position="280"/>
    </location>
</feature>
<reference evidence="7" key="1">
    <citation type="submission" date="2016-06" db="EMBL/GenBank/DDBJ databases">
        <authorList>
            <person name="Varghese N."/>
            <person name="Submissions Spin"/>
        </authorList>
    </citation>
    <scope>NUCLEOTIDE SEQUENCE [LARGE SCALE GENOMIC DNA]</scope>
    <source>
        <strain evidence="7">DSM 43168</strain>
    </source>
</reference>
<evidence type="ECO:0000259" key="5">
    <source>
        <dbReference type="PROSITE" id="PS51782"/>
    </source>
</evidence>
<dbReference type="InterPro" id="IPR036779">
    <property type="entry name" value="LysM_dom_sf"/>
</dbReference>
<dbReference type="PANTHER" id="PTHR35807:SF1">
    <property type="entry name" value="TRANSCRIPTIONAL REGULATOR REDD"/>
    <property type="match status" value="1"/>
</dbReference>
<keyword evidence="4" id="KW-0472">Membrane</keyword>
<sequence length="943" mass="98660">MGIRTTARIGRTLTAGVVIGAPALLLYSLGRPHLRWPDSNEVQAWIGQPLTPGFLTVLALAAGWVLWALLATTVLTQLHHRGGRRLRRLGQLRLPGPVQGLTAALLGATAVTAGASGTAPALAVTAADLPDNPTPPAGNADSSPRPTGASADRADTGTAVKPRTVTVRRGDTLSGIAARRLDDADRWREIYSLNRGTHFTTGSLTDPDLIRPGWKLRLPADANTPAPPTPSTPPRAAPDTTPASTPPPPPDKDTSPPASPDTAPDTSAPSRADRSDCDQPGVSLGDRSWIEAALAAALLAAAALAWTRRKHHTSPRYASPNTLEHGPQPRLPAVLALLRRALPDLTPPYASATSSDSGNASRASATAATLTTAPDAAAAHPHTDPDPALTAPPHTGTTGSLAGAGPATDALTGRSTGAWPESGLGLTGPAAQAAARGLLVSTLTAATPEQAHHGQVIVPSTVLDGLLDDQAGLVADTPGLIVTDTLTDALTTVEEQILHRTRVCVAHEADTIPALRDAHPSTEAPPPLLLIADATAAHEHARIAALLTQGQRLDIHGVLLGPWPYGDTVTIAGNGFTTSTDDKEQQGIHPPEVGRLTVLTTADTLNLLATLTDAHQPSATKSGNAGSTSEEHLAASASDTADAGAPCDVGATTTPALTGTPRATTTAETPHRLRTPPTAAGPSGDHGGRVKVQVLGGAHILGRDTSLPLRAKALELLVYLTVHDGEANQDAILDDLLPDAPASKAPHRLHTYVSALRKALAHTGGPGTYLTHTTHRYALNRHTVDTDLWQMRAALRDADRATDIDRLTALRRAVDAYRGNLACGFDYEWIEAHREGVRRQALDAYLTLATTTPVPNEALTVIQAAIRHDPYAEPLYQQAMRIHAALGHADAIHALRQDLTRRLADIDAQPSETILALAHRLIADPRPHRPAGHPRRRDHGPRS</sequence>
<keyword evidence="2" id="KW-0804">Transcription</keyword>
<feature type="compositionally biased region" description="Polar residues" evidence="3">
    <location>
        <begin position="616"/>
        <end position="628"/>
    </location>
</feature>
<dbReference type="RefSeq" id="WP_074475018.1">
    <property type="nucleotide sequence ID" value="NZ_FMCT01000006.1"/>
</dbReference>
<dbReference type="GO" id="GO:0006355">
    <property type="term" value="P:regulation of DNA-templated transcription"/>
    <property type="evidence" value="ECO:0007669"/>
    <property type="project" value="InterPro"/>
</dbReference>
<evidence type="ECO:0000313" key="7">
    <source>
        <dbReference type="Proteomes" id="UP000183585"/>
    </source>
</evidence>
<feature type="region of interest" description="Disordered" evidence="3">
    <location>
        <begin position="922"/>
        <end position="943"/>
    </location>
</feature>
<dbReference type="PROSITE" id="PS51782">
    <property type="entry name" value="LYSM"/>
    <property type="match status" value="1"/>
</dbReference>